<dbReference type="PANTHER" id="PTHR30354">
    <property type="entry name" value="GNT FAMILY GLUCONATE TRANSPORTER"/>
    <property type="match status" value="1"/>
</dbReference>
<keyword evidence="1" id="KW-0812">Transmembrane</keyword>
<feature type="transmembrane region" description="Helical" evidence="1">
    <location>
        <begin position="106"/>
        <end position="135"/>
    </location>
</feature>
<dbReference type="EMBL" id="JAGSPC010000004">
    <property type="protein sequence ID" value="MBV7260332.1"/>
    <property type="molecule type" value="Genomic_DNA"/>
</dbReference>
<dbReference type="PIRSF" id="PIRSF002746">
    <property type="entry name" value="Gluconate_transporter"/>
    <property type="match status" value="1"/>
</dbReference>
<feature type="transmembrane region" description="Helical" evidence="1">
    <location>
        <begin position="393"/>
        <end position="417"/>
    </location>
</feature>
<feature type="transmembrane region" description="Helical" evidence="1">
    <location>
        <begin position="268"/>
        <end position="290"/>
    </location>
</feature>
<reference evidence="2" key="1">
    <citation type="submission" date="2021-04" db="EMBL/GenBank/DDBJ databases">
        <authorList>
            <person name="Pira H."/>
            <person name="Risdian C."/>
            <person name="Wink J."/>
        </authorList>
    </citation>
    <scope>NUCLEOTIDE SEQUENCE</scope>
    <source>
        <strain evidence="2">WH158</strain>
    </source>
</reference>
<feature type="transmembrane region" description="Helical" evidence="1">
    <location>
        <begin position="12"/>
        <end position="30"/>
    </location>
</feature>
<feature type="transmembrane region" description="Helical" evidence="1">
    <location>
        <begin position="429"/>
        <end position="453"/>
    </location>
</feature>
<keyword evidence="1" id="KW-1133">Transmembrane helix</keyword>
<dbReference type="GO" id="GO:0015128">
    <property type="term" value="F:gluconate transmembrane transporter activity"/>
    <property type="evidence" value="ECO:0007669"/>
    <property type="project" value="InterPro"/>
</dbReference>
<feature type="transmembrane region" description="Helical" evidence="1">
    <location>
        <begin position="367"/>
        <end position="387"/>
    </location>
</feature>
<evidence type="ECO:0000256" key="1">
    <source>
        <dbReference type="SAM" id="Phobius"/>
    </source>
</evidence>
<dbReference type="Pfam" id="PF02447">
    <property type="entry name" value="GntP_permease"/>
    <property type="match status" value="1"/>
</dbReference>
<comment type="caution">
    <text evidence="2">The sequence shown here is derived from an EMBL/GenBank/DDBJ whole genome shotgun (WGS) entry which is preliminary data.</text>
</comment>
<feature type="transmembrane region" description="Helical" evidence="1">
    <location>
        <begin position="147"/>
        <end position="165"/>
    </location>
</feature>
<name>A0A9X1JQF0_9SPHN</name>
<feature type="transmembrane region" description="Helical" evidence="1">
    <location>
        <begin position="177"/>
        <end position="201"/>
    </location>
</feature>
<dbReference type="PANTHER" id="PTHR30354:SF11">
    <property type="entry name" value="PERMEASE"/>
    <property type="match status" value="1"/>
</dbReference>
<feature type="transmembrane region" description="Helical" evidence="1">
    <location>
        <begin position="65"/>
        <end position="86"/>
    </location>
</feature>
<feature type="transmembrane region" description="Helical" evidence="1">
    <location>
        <begin position="238"/>
        <end position="262"/>
    </location>
</feature>
<sequence>MSNLAEFLTEWQPLLATVVGVAGLLILIIVRRVNAFAALLFGALATGLMAGLSPPAVIDAVTNGFAGVLGFIAVIVGLGALLGVYLEASGGASAMARSIIGNRPAGPAGIAMGFVGLIIAIPVFFDVGLILLFPLVQALAKRAGKPALYFGLPLLAGLATAHAFIPPTPGPVAVAEILSAELGLVIICGLIAGIPAMLVAGPYYARFADGRGWLEAGGAVPVDLQSEEVMQTDATSDLAMRAMAVLALPLVLIVVAAFAPILGVQSEAIAFVGHPFVALMIGCALAAWLLRGDSEAGKKRLQDGLTRAFEPTAVILLVTGAGGAFKQVLVDTGAGKLLAESFLGAGITPIIAGFLLAAIVRVAQGSATVAMLTAAGLCAPLAAAAGLEGWDLARMVIAIAAGASIVSHVNDSGFWLVSRYFGIDAKQTLRTWTVASTLVGCVGFAAVLAMGLVL</sequence>
<gene>
    <name evidence="2" type="ORF">KCG46_12195</name>
</gene>
<evidence type="ECO:0000313" key="3">
    <source>
        <dbReference type="Proteomes" id="UP001138681"/>
    </source>
</evidence>
<dbReference type="RefSeq" id="WP_218405719.1">
    <property type="nucleotide sequence ID" value="NZ_JAGSPC010000004.1"/>
</dbReference>
<dbReference type="AlphaFoldDB" id="A0A9X1JQF0"/>
<dbReference type="NCBIfam" id="TIGR00791">
    <property type="entry name" value="gntP"/>
    <property type="match status" value="1"/>
</dbReference>
<keyword evidence="3" id="KW-1185">Reference proteome</keyword>
<evidence type="ECO:0000313" key="2">
    <source>
        <dbReference type="EMBL" id="MBV7260332.1"/>
    </source>
</evidence>
<proteinExistence type="predicted"/>
<protein>
    <submittedName>
        <fullName evidence="2">Gluconate transporter</fullName>
    </submittedName>
</protein>
<feature type="transmembrane region" description="Helical" evidence="1">
    <location>
        <begin position="36"/>
        <end position="58"/>
    </location>
</feature>
<organism evidence="2 3">
    <name type="scientific">Erythrobacter crassostreae</name>
    <dbReference type="NCBI Taxonomy" id="2828328"/>
    <lineage>
        <taxon>Bacteria</taxon>
        <taxon>Pseudomonadati</taxon>
        <taxon>Pseudomonadota</taxon>
        <taxon>Alphaproteobacteria</taxon>
        <taxon>Sphingomonadales</taxon>
        <taxon>Erythrobacteraceae</taxon>
        <taxon>Erythrobacter/Porphyrobacter group</taxon>
        <taxon>Erythrobacter</taxon>
    </lineage>
</organism>
<dbReference type="InterPro" id="IPR003474">
    <property type="entry name" value="Glcn_transporter"/>
</dbReference>
<feature type="transmembrane region" description="Helical" evidence="1">
    <location>
        <begin position="342"/>
        <end position="360"/>
    </location>
</feature>
<accession>A0A9X1JQF0</accession>
<dbReference type="Proteomes" id="UP001138681">
    <property type="component" value="Unassembled WGS sequence"/>
</dbReference>
<dbReference type="GO" id="GO:0005886">
    <property type="term" value="C:plasma membrane"/>
    <property type="evidence" value="ECO:0007669"/>
    <property type="project" value="TreeGrafter"/>
</dbReference>
<keyword evidence="1" id="KW-0472">Membrane</keyword>
<feature type="transmembrane region" description="Helical" evidence="1">
    <location>
        <begin position="311"/>
        <end position="330"/>
    </location>
</feature>